<feature type="transmembrane region" description="Helical" evidence="1">
    <location>
        <begin position="165"/>
        <end position="192"/>
    </location>
</feature>
<evidence type="ECO:0000313" key="3">
    <source>
        <dbReference type="Proteomes" id="UP000054558"/>
    </source>
</evidence>
<feature type="transmembrane region" description="Helical" evidence="1">
    <location>
        <begin position="252"/>
        <end position="271"/>
    </location>
</feature>
<feature type="transmembrane region" description="Helical" evidence="1">
    <location>
        <begin position="292"/>
        <end position="309"/>
    </location>
</feature>
<dbReference type="OMA" id="NRALLVW"/>
<feature type="transmembrane region" description="Helical" evidence="1">
    <location>
        <begin position="213"/>
        <end position="232"/>
    </location>
</feature>
<dbReference type="AlphaFoldDB" id="A0A1Y1I4Y6"/>
<feature type="transmembrane region" description="Helical" evidence="1">
    <location>
        <begin position="321"/>
        <end position="340"/>
    </location>
</feature>
<keyword evidence="1" id="KW-0472">Membrane</keyword>
<evidence type="ECO:0000313" key="2">
    <source>
        <dbReference type="EMBL" id="GAQ85022.1"/>
    </source>
</evidence>
<dbReference type="EMBL" id="DF237166">
    <property type="protein sequence ID" value="GAQ85022.1"/>
    <property type="molecule type" value="Genomic_DNA"/>
</dbReference>
<keyword evidence="3" id="KW-1185">Reference proteome</keyword>
<keyword evidence="1" id="KW-0812">Transmembrane</keyword>
<dbReference type="Proteomes" id="UP000054558">
    <property type="component" value="Unassembled WGS sequence"/>
</dbReference>
<name>A0A1Y1I4Y6_KLENI</name>
<organism evidence="2 3">
    <name type="scientific">Klebsormidium nitens</name>
    <name type="common">Green alga</name>
    <name type="synonym">Ulothrix nitens</name>
    <dbReference type="NCBI Taxonomy" id="105231"/>
    <lineage>
        <taxon>Eukaryota</taxon>
        <taxon>Viridiplantae</taxon>
        <taxon>Streptophyta</taxon>
        <taxon>Klebsormidiophyceae</taxon>
        <taxon>Klebsormidiales</taxon>
        <taxon>Klebsormidiaceae</taxon>
        <taxon>Klebsormidium</taxon>
    </lineage>
</organism>
<reference evidence="2 3" key="1">
    <citation type="journal article" date="2014" name="Nat. Commun.">
        <title>Klebsormidium flaccidum genome reveals primary factors for plant terrestrial adaptation.</title>
        <authorList>
            <person name="Hori K."/>
            <person name="Maruyama F."/>
            <person name="Fujisawa T."/>
            <person name="Togashi T."/>
            <person name="Yamamoto N."/>
            <person name="Seo M."/>
            <person name="Sato S."/>
            <person name="Yamada T."/>
            <person name="Mori H."/>
            <person name="Tajima N."/>
            <person name="Moriyama T."/>
            <person name="Ikeuchi M."/>
            <person name="Watanabe M."/>
            <person name="Wada H."/>
            <person name="Kobayashi K."/>
            <person name="Saito M."/>
            <person name="Masuda T."/>
            <person name="Sasaki-Sekimoto Y."/>
            <person name="Mashiguchi K."/>
            <person name="Awai K."/>
            <person name="Shimojima M."/>
            <person name="Masuda S."/>
            <person name="Iwai M."/>
            <person name="Nobusawa T."/>
            <person name="Narise T."/>
            <person name="Kondo S."/>
            <person name="Saito H."/>
            <person name="Sato R."/>
            <person name="Murakawa M."/>
            <person name="Ihara Y."/>
            <person name="Oshima-Yamada Y."/>
            <person name="Ohtaka K."/>
            <person name="Satoh M."/>
            <person name="Sonobe K."/>
            <person name="Ishii M."/>
            <person name="Ohtani R."/>
            <person name="Kanamori-Sato M."/>
            <person name="Honoki R."/>
            <person name="Miyazaki D."/>
            <person name="Mochizuki H."/>
            <person name="Umetsu J."/>
            <person name="Higashi K."/>
            <person name="Shibata D."/>
            <person name="Kamiya Y."/>
            <person name="Sato N."/>
            <person name="Nakamura Y."/>
            <person name="Tabata S."/>
            <person name="Ida S."/>
            <person name="Kurokawa K."/>
            <person name="Ohta H."/>
        </authorList>
    </citation>
    <scope>NUCLEOTIDE SEQUENCE [LARGE SCALE GENOMIC DNA]</scope>
    <source>
        <strain evidence="2 3">NIES-2285</strain>
    </source>
</reference>
<accession>A0A1Y1I4Y6</accession>
<gene>
    <name evidence="2" type="ORF">KFL_002170160</name>
</gene>
<dbReference type="OrthoDB" id="534847at2759"/>
<feature type="transmembrane region" description="Helical" evidence="1">
    <location>
        <begin position="135"/>
        <end position="153"/>
    </location>
</feature>
<proteinExistence type="predicted"/>
<evidence type="ECO:0000256" key="1">
    <source>
        <dbReference type="SAM" id="Phobius"/>
    </source>
</evidence>
<keyword evidence="1" id="KW-1133">Transmembrane helix</keyword>
<sequence>MHAMHSNAGPPLKPAVFLLPTKRPLEGRRQKLLQLRASASPTEGEPLTKTGFIADKNNQSNAYGLLAVIVAASAVGALAFPEQTLAVLLNARATPVSLSAVRAAGASLIPVAASHQCLKDAASHNRLSSATYKRLNLAVIFFWAIVLWIVVAAKLQSILPPTSFGILTAISIFGTALPWLISSSSGSSLVALYKDFSSSYGTVLKPTGATSAAYGFFSAACYALGAGLFYFPHHFQLRYPALLGASTAVPDFFWQMLANVYYASSVLFFVLKDASERGRLAASTFKNLNASFAAASLTILLNFVTEFLKLNHSIGDVGLGWSFQVLVLGLVFVVTSYNYLTARK</sequence>
<feature type="transmembrane region" description="Helical" evidence="1">
    <location>
        <begin position="62"/>
        <end position="80"/>
    </location>
</feature>
<protein>
    <submittedName>
        <fullName evidence="2">Uncharacterized protein</fullName>
    </submittedName>
</protein>